<dbReference type="InParanoid" id="A9V0I8"/>
<reference evidence="2 3" key="1">
    <citation type="journal article" date="2008" name="Nature">
        <title>The genome of the choanoflagellate Monosiga brevicollis and the origin of metazoans.</title>
        <authorList>
            <consortium name="JGI Sequencing"/>
            <person name="King N."/>
            <person name="Westbrook M.J."/>
            <person name="Young S.L."/>
            <person name="Kuo A."/>
            <person name="Abedin M."/>
            <person name="Chapman J."/>
            <person name="Fairclough S."/>
            <person name="Hellsten U."/>
            <person name="Isogai Y."/>
            <person name="Letunic I."/>
            <person name="Marr M."/>
            <person name="Pincus D."/>
            <person name="Putnam N."/>
            <person name="Rokas A."/>
            <person name="Wright K.J."/>
            <person name="Zuzow R."/>
            <person name="Dirks W."/>
            <person name="Good M."/>
            <person name="Goodstein D."/>
            <person name="Lemons D."/>
            <person name="Li W."/>
            <person name="Lyons J.B."/>
            <person name="Morris A."/>
            <person name="Nichols S."/>
            <person name="Richter D.J."/>
            <person name="Salamov A."/>
            <person name="Bork P."/>
            <person name="Lim W.A."/>
            <person name="Manning G."/>
            <person name="Miller W.T."/>
            <person name="McGinnis W."/>
            <person name="Shapiro H."/>
            <person name="Tjian R."/>
            <person name="Grigoriev I.V."/>
            <person name="Rokhsar D."/>
        </authorList>
    </citation>
    <scope>NUCLEOTIDE SEQUENCE [LARGE SCALE GENOMIC DNA]</scope>
    <source>
        <strain evidence="3">MX1 / ATCC 50154</strain>
    </source>
</reference>
<dbReference type="InterPro" id="IPR051177">
    <property type="entry name" value="CIK-Related_Protein"/>
</dbReference>
<dbReference type="PANTHER" id="PTHR12984:SF6">
    <property type="entry name" value="SCY1-LIKE PROTEIN 2"/>
    <property type="match status" value="1"/>
</dbReference>
<protein>
    <recommendedName>
        <fullName evidence="4">Protein kinase domain-containing protein</fullName>
    </recommendedName>
</protein>
<dbReference type="RefSeq" id="XP_001746128.1">
    <property type="nucleotide sequence ID" value="XM_001746076.1"/>
</dbReference>
<dbReference type="PANTHER" id="PTHR12984">
    <property type="entry name" value="SCY1-RELATED S/T PROTEIN KINASE-LIKE"/>
    <property type="match status" value="1"/>
</dbReference>
<feature type="compositionally biased region" description="Low complexity" evidence="1">
    <location>
        <begin position="559"/>
        <end position="578"/>
    </location>
</feature>
<keyword evidence="3" id="KW-1185">Reference proteome</keyword>
<feature type="region of interest" description="Disordered" evidence="1">
    <location>
        <begin position="559"/>
        <end position="583"/>
    </location>
</feature>
<feature type="compositionally biased region" description="Polar residues" evidence="1">
    <location>
        <begin position="604"/>
        <end position="615"/>
    </location>
</feature>
<dbReference type="EMBL" id="CH991552">
    <property type="protein sequence ID" value="EDQ89023.1"/>
    <property type="molecule type" value="Genomic_DNA"/>
</dbReference>
<name>A9V0I8_MONBE</name>
<gene>
    <name evidence="2" type="ORF">MONBRDRAFT_8597</name>
</gene>
<dbReference type="eggNOG" id="KOG2137">
    <property type="taxonomic scope" value="Eukaryota"/>
</dbReference>
<evidence type="ECO:0000313" key="3">
    <source>
        <dbReference type="Proteomes" id="UP000001357"/>
    </source>
</evidence>
<feature type="region of interest" description="Disordered" evidence="1">
    <location>
        <begin position="602"/>
        <end position="664"/>
    </location>
</feature>
<sequence>MVRHLAACHGHEVVVGSASCGIHPAPQGGTSPCSAAPCPKGKRAQTSNQRAIDAPCRPSDNCGPAGTLFPGPAQEREYVCARRAQAPRRPSRRLLASDCSTELCRSVRRLQTVMTQSPVALQRHSEMPAALHGFIYGPIRINVLPLAVFDQLQAAGYNVTIVLHHRHPLDQIVSEFWSFGYTHPPPNARTRTAEQLQLVNTPTTAPSVPAPFASTAVSCRTYLDARCCPLLAIPQAATVFVFDRKALNHDKSVSKADREAILAVLRRGALQLGKLHHPYVVKVCMPLQETKDWLAFATEPLLASLAHALRPTLPQVHDLLPYALPCVCCPFPVDRKTGCSVIPICSLRPFPHSSLRLDLMRQDGQPAVLPADLSTVELDMGFVQLMPGLALESRDKVMAPFVLPSIFAVAQLVTPEEYEEELWPAIEPLLHIHDPIQVRTCCKRLVRHLSAAKDMLIGVPRSSGWATLQSLGELPNFAHVIGYDALKSEILPRIELGKMFKLVRGMLDVVQAARLEEAHRVETLSSLTAEAGTAGAGAAGAAAKSVSQSGDHDFLAQLSQASSAHSSESSVSKPAAVANGAEKGRSAGDVDLLGWTSAASASAPTFSSVPGQNPFGSDPAGSSVMDRNGTTSAAHGANDWAFGSNPAPAASASGPIPQMQNPFASTATSTLSNDFDLLGFGSSGPAAPSSTAAPALDTGTDVFFSGLGASTASSYVPPTVPTSSFGASSTAAPSKSKVDLSEFDVFA</sequence>
<dbReference type="KEGG" id="mbr:MONBRDRAFT_8597"/>
<proteinExistence type="predicted"/>
<dbReference type="GeneID" id="5891496"/>
<accession>A9V0I8</accession>
<evidence type="ECO:0000256" key="1">
    <source>
        <dbReference type="SAM" id="MobiDB-lite"/>
    </source>
</evidence>
<dbReference type="AlphaFoldDB" id="A9V0I8"/>
<organism evidence="2 3">
    <name type="scientific">Monosiga brevicollis</name>
    <name type="common">Choanoflagellate</name>
    <dbReference type="NCBI Taxonomy" id="81824"/>
    <lineage>
        <taxon>Eukaryota</taxon>
        <taxon>Choanoflagellata</taxon>
        <taxon>Craspedida</taxon>
        <taxon>Salpingoecidae</taxon>
        <taxon>Monosiga</taxon>
    </lineage>
</organism>
<evidence type="ECO:0008006" key="4">
    <source>
        <dbReference type="Google" id="ProtNLM"/>
    </source>
</evidence>
<feature type="compositionally biased region" description="Low complexity" evidence="1">
    <location>
        <begin position="641"/>
        <end position="655"/>
    </location>
</feature>
<evidence type="ECO:0000313" key="2">
    <source>
        <dbReference type="EMBL" id="EDQ89023.1"/>
    </source>
</evidence>
<dbReference type="Proteomes" id="UP000001357">
    <property type="component" value="Unassembled WGS sequence"/>
</dbReference>